<accession>A0A0F8ZV49</accession>
<dbReference type="Pfam" id="PF04266">
    <property type="entry name" value="ASCH"/>
    <property type="match status" value="1"/>
</dbReference>
<name>A0A0F8ZV49_9ZZZZ</name>
<dbReference type="AlphaFoldDB" id="A0A0F8ZV49"/>
<proteinExistence type="predicted"/>
<reference evidence="2" key="1">
    <citation type="journal article" date="2015" name="Nature">
        <title>Complex archaea that bridge the gap between prokaryotes and eukaryotes.</title>
        <authorList>
            <person name="Spang A."/>
            <person name="Saw J.H."/>
            <person name="Jorgensen S.L."/>
            <person name="Zaremba-Niedzwiedzka K."/>
            <person name="Martijn J."/>
            <person name="Lind A.E."/>
            <person name="van Eijk R."/>
            <person name="Schleper C."/>
            <person name="Guy L."/>
            <person name="Ettema T.J."/>
        </authorList>
    </citation>
    <scope>NUCLEOTIDE SEQUENCE</scope>
</reference>
<gene>
    <name evidence="2" type="ORF">LCGC14_2925880</name>
</gene>
<sequence>MKALTLTQPWATLVAEGRKAIETRSWRTPYRGALAIHAAKGIPLIAREFAREFTAHRVEPLPRGAVLCYIDLTDCVPTESVVCSLSADERCFGDYAPGRGAWLFDPASLRVLPEPIPARGALSLWEWEAPRV</sequence>
<comment type="caution">
    <text evidence="2">The sequence shown here is derived from an EMBL/GenBank/DDBJ whole genome shotgun (WGS) entry which is preliminary data.</text>
</comment>
<organism evidence="2">
    <name type="scientific">marine sediment metagenome</name>
    <dbReference type="NCBI Taxonomy" id="412755"/>
    <lineage>
        <taxon>unclassified sequences</taxon>
        <taxon>metagenomes</taxon>
        <taxon>ecological metagenomes</taxon>
    </lineage>
</organism>
<dbReference type="InterPro" id="IPR015947">
    <property type="entry name" value="PUA-like_sf"/>
</dbReference>
<dbReference type="EMBL" id="LAZR01058276">
    <property type="protein sequence ID" value="KKK70249.1"/>
    <property type="molecule type" value="Genomic_DNA"/>
</dbReference>
<evidence type="ECO:0000313" key="2">
    <source>
        <dbReference type="EMBL" id="KKK70249.1"/>
    </source>
</evidence>
<dbReference type="InterPro" id="IPR007374">
    <property type="entry name" value="ASCH_domain"/>
</dbReference>
<protein>
    <recommendedName>
        <fullName evidence="1">ASCH domain-containing protein</fullName>
    </recommendedName>
</protein>
<feature type="domain" description="ASCH" evidence="1">
    <location>
        <begin position="4"/>
        <end position="78"/>
    </location>
</feature>
<dbReference type="SUPFAM" id="SSF88697">
    <property type="entry name" value="PUA domain-like"/>
    <property type="match status" value="1"/>
</dbReference>
<dbReference type="Gene3D" id="2.30.130.30">
    <property type="entry name" value="Hypothetical protein"/>
    <property type="match status" value="1"/>
</dbReference>
<evidence type="ECO:0000259" key="1">
    <source>
        <dbReference type="Pfam" id="PF04266"/>
    </source>
</evidence>